<reference evidence="5" key="1">
    <citation type="submission" date="2020-02" db="EMBL/GenBank/DDBJ databases">
        <authorList>
            <person name="Meier V. D."/>
        </authorList>
    </citation>
    <scope>NUCLEOTIDE SEQUENCE</scope>
    <source>
        <strain evidence="5">AVDCRST_MAG15</strain>
    </source>
</reference>
<dbReference type="InterPro" id="IPR019888">
    <property type="entry name" value="Tscrpt_reg_AsnC-like"/>
</dbReference>
<dbReference type="EMBL" id="CADCUU010000385">
    <property type="protein sequence ID" value="CAA9427038.1"/>
    <property type="molecule type" value="Genomic_DNA"/>
</dbReference>
<evidence type="ECO:0000259" key="4">
    <source>
        <dbReference type="PROSITE" id="PS50956"/>
    </source>
</evidence>
<dbReference type="GO" id="GO:0043565">
    <property type="term" value="F:sequence-specific DNA binding"/>
    <property type="evidence" value="ECO:0007669"/>
    <property type="project" value="InterPro"/>
</dbReference>
<keyword evidence="2" id="KW-0238">DNA-binding</keyword>
<dbReference type="InterPro" id="IPR011008">
    <property type="entry name" value="Dimeric_a/b-barrel"/>
</dbReference>
<dbReference type="Pfam" id="PF01037">
    <property type="entry name" value="AsnC_trans_reg"/>
    <property type="match status" value="1"/>
</dbReference>
<organism evidence="5">
    <name type="scientific">uncultured Rubellimicrobium sp</name>
    <dbReference type="NCBI Taxonomy" id="543078"/>
    <lineage>
        <taxon>Bacteria</taxon>
        <taxon>Pseudomonadati</taxon>
        <taxon>Pseudomonadota</taxon>
        <taxon>Alphaproteobacteria</taxon>
        <taxon>Rhodobacterales</taxon>
        <taxon>Roseobacteraceae</taxon>
        <taxon>Rubellimicrobium</taxon>
        <taxon>environmental samples</taxon>
    </lineage>
</organism>
<accession>A0A6J4PYA7</accession>
<dbReference type="PROSITE" id="PS50956">
    <property type="entry name" value="HTH_ASNC_2"/>
    <property type="match status" value="1"/>
</dbReference>
<sequence length="156" mass="17084">MQDGRELDDMDRRLLAEIQRNAMATSQDLGERLGLSASQAARRRQRLEAEGVIAGYGARLEPSRLGLGVQAFVQVQMAAHSPDAARAFLRLVGGLSEVVGAWTIAGQSDYLLRVWCRDLADLNALVHERLLPHPSFARVQSQIVMDQIKPDGGVPV</sequence>
<evidence type="ECO:0000256" key="3">
    <source>
        <dbReference type="ARBA" id="ARBA00023163"/>
    </source>
</evidence>
<dbReference type="SUPFAM" id="SSF46785">
    <property type="entry name" value="Winged helix' DNA-binding domain"/>
    <property type="match status" value="1"/>
</dbReference>
<dbReference type="InterPro" id="IPR019887">
    <property type="entry name" value="Tscrpt_reg_AsnC/Lrp_C"/>
</dbReference>
<dbReference type="GO" id="GO:0005829">
    <property type="term" value="C:cytosol"/>
    <property type="evidence" value="ECO:0007669"/>
    <property type="project" value="TreeGrafter"/>
</dbReference>
<dbReference type="PANTHER" id="PTHR30154">
    <property type="entry name" value="LEUCINE-RESPONSIVE REGULATORY PROTEIN"/>
    <property type="match status" value="1"/>
</dbReference>
<keyword evidence="1" id="KW-0805">Transcription regulation</keyword>
<dbReference type="PRINTS" id="PR00033">
    <property type="entry name" value="HTHASNC"/>
</dbReference>
<dbReference type="SUPFAM" id="SSF54909">
    <property type="entry name" value="Dimeric alpha+beta barrel"/>
    <property type="match status" value="1"/>
</dbReference>
<evidence type="ECO:0000256" key="2">
    <source>
        <dbReference type="ARBA" id="ARBA00023125"/>
    </source>
</evidence>
<dbReference type="InterPro" id="IPR000485">
    <property type="entry name" value="AsnC-type_HTH_dom"/>
</dbReference>
<dbReference type="Pfam" id="PF13404">
    <property type="entry name" value="HTH_AsnC-type"/>
    <property type="match status" value="1"/>
</dbReference>
<dbReference type="SMART" id="SM00344">
    <property type="entry name" value="HTH_ASNC"/>
    <property type="match status" value="1"/>
</dbReference>
<feature type="domain" description="HTH asnC-type" evidence="4">
    <location>
        <begin position="7"/>
        <end position="68"/>
    </location>
</feature>
<protein>
    <submittedName>
        <fullName evidence="5">Transcriptional regulator, AsnC family</fullName>
    </submittedName>
</protein>
<dbReference type="GO" id="GO:0043200">
    <property type="term" value="P:response to amino acid"/>
    <property type="evidence" value="ECO:0007669"/>
    <property type="project" value="TreeGrafter"/>
</dbReference>
<dbReference type="Gene3D" id="3.30.70.920">
    <property type="match status" value="1"/>
</dbReference>
<proteinExistence type="predicted"/>
<evidence type="ECO:0000256" key="1">
    <source>
        <dbReference type="ARBA" id="ARBA00023015"/>
    </source>
</evidence>
<name>A0A6J4PYA7_9RHOB</name>
<dbReference type="AlphaFoldDB" id="A0A6J4PYA7"/>
<gene>
    <name evidence="5" type="ORF">AVDCRST_MAG15-2598</name>
</gene>
<dbReference type="Gene3D" id="1.10.10.10">
    <property type="entry name" value="Winged helix-like DNA-binding domain superfamily/Winged helix DNA-binding domain"/>
    <property type="match status" value="1"/>
</dbReference>
<dbReference type="PANTHER" id="PTHR30154:SF46">
    <property type="entry name" value="TRANSCRIPTIONAL REGULATORY PROTEIN"/>
    <property type="match status" value="1"/>
</dbReference>
<dbReference type="InterPro" id="IPR036390">
    <property type="entry name" value="WH_DNA-bd_sf"/>
</dbReference>
<evidence type="ECO:0000313" key="5">
    <source>
        <dbReference type="EMBL" id="CAA9427038.1"/>
    </source>
</evidence>
<keyword evidence="3" id="KW-0804">Transcription</keyword>
<dbReference type="InterPro" id="IPR036388">
    <property type="entry name" value="WH-like_DNA-bd_sf"/>
</dbReference>